<evidence type="ECO:0000313" key="1">
    <source>
        <dbReference type="EMBL" id="KAJ8782787.1"/>
    </source>
</evidence>
<proteinExistence type="predicted"/>
<gene>
    <name evidence="1" type="ORF">J1605_009869</name>
</gene>
<comment type="caution">
    <text evidence="1">The sequence shown here is derived from an EMBL/GenBank/DDBJ whole genome shotgun (WGS) entry which is preliminary data.</text>
</comment>
<sequence>MDLQATSSNGKDEKCVAGRGACVLLGIQSKGSSECLVLRMLEAMKISEVQKKQLLKTHLWDFLVAQWSRIRLPMQGTQVRSLVQEDPTCRGATRSVRHNY</sequence>
<dbReference type="AlphaFoldDB" id="A0AB34GUH6"/>
<name>A0AB34GUH6_ESCRO</name>
<keyword evidence="2" id="KW-1185">Reference proteome</keyword>
<reference evidence="1 2" key="1">
    <citation type="submission" date="2022-11" db="EMBL/GenBank/DDBJ databases">
        <title>Whole genome sequence of Eschrichtius robustus ER-17-0199.</title>
        <authorList>
            <person name="Bruniche-Olsen A."/>
            <person name="Black A.N."/>
            <person name="Fields C.J."/>
            <person name="Walden K."/>
            <person name="Dewoody J.A."/>
        </authorList>
    </citation>
    <scope>NUCLEOTIDE SEQUENCE [LARGE SCALE GENOMIC DNA]</scope>
    <source>
        <strain evidence="1">ER-17-0199</strain>
        <tissue evidence="1">Blubber</tissue>
    </source>
</reference>
<organism evidence="1 2">
    <name type="scientific">Eschrichtius robustus</name>
    <name type="common">California gray whale</name>
    <name type="synonym">Eschrichtius gibbosus</name>
    <dbReference type="NCBI Taxonomy" id="9764"/>
    <lineage>
        <taxon>Eukaryota</taxon>
        <taxon>Metazoa</taxon>
        <taxon>Chordata</taxon>
        <taxon>Craniata</taxon>
        <taxon>Vertebrata</taxon>
        <taxon>Euteleostomi</taxon>
        <taxon>Mammalia</taxon>
        <taxon>Eutheria</taxon>
        <taxon>Laurasiatheria</taxon>
        <taxon>Artiodactyla</taxon>
        <taxon>Whippomorpha</taxon>
        <taxon>Cetacea</taxon>
        <taxon>Mysticeti</taxon>
        <taxon>Eschrichtiidae</taxon>
        <taxon>Eschrichtius</taxon>
    </lineage>
</organism>
<accession>A0AB34GUH6</accession>
<protein>
    <submittedName>
        <fullName evidence="1">Uncharacterized protein</fullName>
    </submittedName>
</protein>
<evidence type="ECO:0000313" key="2">
    <source>
        <dbReference type="Proteomes" id="UP001159641"/>
    </source>
</evidence>
<dbReference type="Proteomes" id="UP001159641">
    <property type="component" value="Unassembled WGS sequence"/>
</dbReference>
<dbReference type="EMBL" id="JAIQCJ010002090">
    <property type="protein sequence ID" value="KAJ8782787.1"/>
    <property type="molecule type" value="Genomic_DNA"/>
</dbReference>